<evidence type="ECO:0000256" key="1">
    <source>
        <dbReference type="ARBA" id="ARBA00001966"/>
    </source>
</evidence>
<dbReference type="PANTHER" id="PTHR36531">
    <property type="entry name" value="CRISPR-ASSOCIATED EXONUCLEASE CAS4"/>
    <property type="match status" value="1"/>
</dbReference>
<keyword evidence="12 13" id="KW-0464">Manganese</keyword>
<comment type="function">
    <text evidence="13">CRISPR (clustered regularly interspaced short palindromic repeat) is an adaptive immune system that provides protection against mobile genetic elements (viruses, transposable elements and conjugative plasmids). CRISPR clusters contain sequences complementary to antecedent mobile elements and target invading nucleic acids. CRISPR clusters are transcribed and processed into CRISPR RNA (crRNA).</text>
</comment>
<keyword evidence="6 13" id="KW-0479">Metal-binding</keyword>
<dbReference type="InterPro" id="IPR013343">
    <property type="entry name" value="CRISPR-assoc_prot_Cas4"/>
</dbReference>
<evidence type="ECO:0000256" key="7">
    <source>
        <dbReference type="ARBA" id="ARBA00022801"/>
    </source>
</evidence>
<accession>A0A1U9NLK7</accession>
<dbReference type="PANTHER" id="PTHR36531:SF6">
    <property type="entry name" value="DNA REPLICATION ATP-DEPENDENT HELICASE_NUCLEASE DNA2"/>
    <property type="match status" value="1"/>
</dbReference>
<dbReference type="NCBIfam" id="TIGR00372">
    <property type="entry name" value="cas4"/>
    <property type="match status" value="1"/>
</dbReference>
<dbReference type="GO" id="GO:0051607">
    <property type="term" value="P:defense response to virus"/>
    <property type="evidence" value="ECO:0007669"/>
    <property type="project" value="UniProtKB-KW"/>
</dbReference>
<keyword evidence="10 13" id="KW-0411">Iron-sulfur</keyword>
<keyword evidence="11 13" id="KW-0051">Antiviral defense</keyword>
<evidence type="ECO:0000256" key="8">
    <source>
        <dbReference type="ARBA" id="ARBA00022839"/>
    </source>
</evidence>
<dbReference type="InterPro" id="IPR051827">
    <property type="entry name" value="Cas4_exonuclease"/>
</dbReference>
<evidence type="ECO:0000256" key="12">
    <source>
        <dbReference type="ARBA" id="ARBA00023211"/>
    </source>
</evidence>
<evidence type="ECO:0000259" key="14">
    <source>
        <dbReference type="Pfam" id="PF01930"/>
    </source>
</evidence>
<protein>
    <recommendedName>
        <fullName evidence="4 13">CRISPR-associated exonuclease Cas4</fullName>
        <ecNumber evidence="3 13">3.1.12.1</ecNumber>
    </recommendedName>
</protein>
<evidence type="ECO:0000256" key="5">
    <source>
        <dbReference type="ARBA" id="ARBA00022722"/>
    </source>
</evidence>
<evidence type="ECO:0000256" key="2">
    <source>
        <dbReference type="ARBA" id="ARBA00009189"/>
    </source>
</evidence>
<dbReference type="Gene3D" id="3.90.320.10">
    <property type="match status" value="1"/>
</dbReference>
<feature type="domain" description="DUF83" evidence="14">
    <location>
        <begin position="10"/>
        <end position="197"/>
    </location>
</feature>
<dbReference type="KEGG" id="alus:STSP2_01887"/>
<dbReference type="EMBL" id="CP019791">
    <property type="protein sequence ID" value="AQT68715.1"/>
    <property type="molecule type" value="Genomic_DNA"/>
</dbReference>
<proteinExistence type="inferred from homology"/>
<dbReference type="InterPro" id="IPR011604">
    <property type="entry name" value="PDDEXK-like_dom_sf"/>
</dbReference>
<evidence type="ECO:0000256" key="9">
    <source>
        <dbReference type="ARBA" id="ARBA00023004"/>
    </source>
</evidence>
<organism evidence="15 16">
    <name type="scientific">Anaerohalosphaera lusitana</name>
    <dbReference type="NCBI Taxonomy" id="1936003"/>
    <lineage>
        <taxon>Bacteria</taxon>
        <taxon>Pseudomonadati</taxon>
        <taxon>Planctomycetota</taxon>
        <taxon>Phycisphaerae</taxon>
        <taxon>Sedimentisphaerales</taxon>
        <taxon>Anaerohalosphaeraceae</taxon>
        <taxon>Anaerohalosphaera</taxon>
    </lineage>
</organism>
<dbReference type="GO" id="GO:0051536">
    <property type="term" value="F:iron-sulfur cluster binding"/>
    <property type="evidence" value="ECO:0007669"/>
    <property type="project" value="UniProtKB-KW"/>
</dbReference>
<evidence type="ECO:0000256" key="13">
    <source>
        <dbReference type="RuleBase" id="RU365022"/>
    </source>
</evidence>
<comment type="cofactor">
    <cofactor evidence="1">
        <name>[4Fe-4S] cluster</name>
        <dbReference type="ChEBI" id="CHEBI:49883"/>
    </cofactor>
</comment>
<dbReference type="OrthoDB" id="9781776at2"/>
<comment type="similarity">
    <text evidence="2 13">Belongs to the CRISPR-associated exonuclease Cas4 family.</text>
</comment>
<dbReference type="InterPro" id="IPR022765">
    <property type="entry name" value="Dna2/Cas4_DUF83"/>
</dbReference>
<evidence type="ECO:0000256" key="4">
    <source>
        <dbReference type="ARBA" id="ARBA00020049"/>
    </source>
</evidence>
<name>A0A1U9NLK7_9BACT</name>
<dbReference type="RefSeq" id="WP_146661964.1">
    <property type="nucleotide sequence ID" value="NZ_CP019791.1"/>
</dbReference>
<keyword evidence="8 13" id="KW-0269">Exonuclease</keyword>
<gene>
    <name evidence="15" type="ORF">STSP2_01887</name>
</gene>
<reference evidence="16" key="1">
    <citation type="submission" date="2017-02" db="EMBL/GenBank/DDBJ databases">
        <title>Comparative genomics and description of representatives of a novel lineage of planctomycetes thriving in anoxic sediments.</title>
        <authorList>
            <person name="Spring S."/>
            <person name="Bunk B."/>
            <person name="Sproer C."/>
        </authorList>
    </citation>
    <scope>NUCLEOTIDE SEQUENCE [LARGE SCALE GENOMIC DNA]</scope>
    <source>
        <strain evidence="16">ST-NAGAB-D1</strain>
    </source>
</reference>
<dbReference type="CDD" id="cd09637">
    <property type="entry name" value="Cas4_I-A_I-B_I-C_I-D_II-B"/>
    <property type="match status" value="1"/>
</dbReference>
<dbReference type="Pfam" id="PF01930">
    <property type="entry name" value="Cas_Cas4"/>
    <property type="match status" value="1"/>
</dbReference>
<dbReference type="Proteomes" id="UP000189674">
    <property type="component" value="Chromosome"/>
</dbReference>
<evidence type="ECO:0000256" key="3">
    <source>
        <dbReference type="ARBA" id="ARBA00012768"/>
    </source>
</evidence>
<sequence>MYSEDELISISALQHYAFCPRQCGLIHIEQTWLENMFTAKGRVLHEKVHESDNEVRSDLRIVRGLRIRSLRIGLVGQSDVVEFLRSETGIVLPGTEGLWQPFPVEYKRGKPKTDSSDSIQLCAQAMCLEEMLNVSIEKAAVFYGRPRKRFEVDVTDELREETVTVLKAIRTMLTTGQTPKAKYSRKCKSCSLYARCMPRTTGISKRIGAYISKAYEDPEEVPD</sequence>
<dbReference type="AlphaFoldDB" id="A0A1U9NLK7"/>
<dbReference type="STRING" id="1936003.STSP2_01887"/>
<evidence type="ECO:0000256" key="10">
    <source>
        <dbReference type="ARBA" id="ARBA00023014"/>
    </source>
</evidence>
<comment type="cofactor">
    <cofactor evidence="13">
        <name>iron-sulfur cluster</name>
        <dbReference type="ChEBI" id="CHEBI:30408"/>
    </cofactor>
</comment>
<evidence type="ECO:0000256" key="11">
    <source>
        <dbReference type="ARBA" id="ARBA00023118"/>
    </source>
</evidence>
<evidence type="ECO:0000256" key="6">
    <source>
        <dbReference type="ARBA" id="ARBA00022723"/>
    </source>
</evidence>
<keyword evidence="5 13" id="KW-0540">Nuclease</keyword>
<dbReference type="EC" id="3.1.12.1" evidence="3 13"/>
<comment type="cofactor">
    <cofactor evidence="13">
        <name>Mg(2+)</name>
        <dbReference type="ChEBI" id="CHEBI:18420"/>
    </cofactor>
    <cofactor evidence="13">
        <name>Mn(2+)</name>
        <dbReference type="ChEBI" id="CHEBI:29035"/>
    </cofactor>
    <text evidence="13">Mg(2+) or Mn(2+) required for ssDNA cleavage activity.</text>
</comment>
<evidence type="ECO:0000313" key="15">
    <source>
        <dbReference type="EMBL" id="AQT68715.1"/>
    </source>
</evidence>
<keyword evidence="16" id="KW-1185">Reference proteome</keyword>
<keyword evidence="7 13" id="KW-0378">Hydrolase</keyword>
<dbReference type="GO" id="GO:0046872">
    <property type="term" value="F:metal ion binding"/>
    <property type="evidence" value="ECO:0007669"/>
    <property type="project" value="UniProtKB-KW"/>
</dbReference>
<keyword evidence="9 13" id="KW-0408">Iron</keyword>
<dbReference type="GO" id="GO:0004527">
    <property type="term" value="F:exonuclease activity"/>
    <property type="evidence" value="ECO:0007669"/>
    <property type="project" value="UniProtKB-KW"/>
</dbReference>
<evidence type="ECO:0000313" key="16">
    <source>
        <dbReference type="Proteomes" id="UP000189674"/>
    </source>
</evidence>